<feature type="region of interest" description="Disordered" evidence="8">
    <location>
        <begin position="50"/>
        <end position="75"/>
    </location>
</feature>
<dbReference type="GO" id="GO:0016192">
    <property type="term" value="P:vesicle-mediated transport"/>
    <property type="evidence" value="ECO:0007669"/>
    <property type="project" value="UniProtKB-KW"/>
</dbReference>
<dbReference type="Gene3D" id="3.40.50.300">
    <property type="entry name" value="P-loop containing nucleotide triphosphate hydrolases"/>
    <property type="match status" value="1"/>
</dbReference>
<organism evidence="9 10">
    <name type="scientific">Oryza meyeriana var. granulata</name>
    <dbReference type="NCBI Taxonomy" id="110450"/>
    <lineage>
        <taxon>Eukaryota</taxon>
        <taxon>Viridiplantae</taxon>
        <taxon>Streptophyta</taxon>
        <taxon>Embryophyta</taxon>
        <taxon>Tracheophyta</taxon>
        <taxon>Spermatophyta</taxon>
        <taxon>Magnoliopsida</taxon>
        <taxon>Liliopsida</taxon>
        <taxon>Poales</taxon>
        <taxon>Poaceae</taxon>
        <taxon>BOP clade</taxon>
        <taxon>Oryzoideae</taxon>
        <taxon>Oryzeae</taxon>
        <taxon>Oryzinae</taxon>
        <taxon>Oryza</taxon>
        <taxon>Oryza meyeriana</taxon>
    </lineage>
</organism>
<comment type="caution">
    <text evidence="9">The sequence shown here is derived from an EMBL/GenBank/DDBJ whole genome shotgun (WGS) entry which is preliminary data.</text>
</comment>
<protein>
    <recommendedName>
        <fullName evidence="11">ADP-ribosylation factor</fullName>
    </recommendedName>
</protein>
<dbReference type="Pfam" id="PF00025">
    <property type="entry name" value="Arf"/>
    <property type="match status" value="1"/>
</dbReference>
<evidence type="ECO:0000313" key="10">
    <source>
        <dbReference type="Proteomes" id="UP000479710"/>
    </source>
</evidence>
<evidence type="ECO:0000256" key="1">
    <source>
        <dbReference type="ARBA" id="ARBA00010290"/>
    </source>
</evidence>
<keyword evidence="2" id="KW-0449">Lipoprotein</keyword>
<gene>
    <name evidence="9" type="ORF">E2562_004406</name>
</gene>
<evidence type="ECO:0000256" key="6">
    <source>
        <dbReference type="PIRSR" id="PIRSR606689-1"/>
    </source>
</evidence>
<evidence type="ECO:0000256" key="2">
    <source>
        <dbReference type="ARBA" id="ARBA00022707"/>
    </source>
</evidence>
<evidence type="ECO:0000256" key="4">
    <source>
        <dbReference type="ARBA" id="ARBA00022892"/>
    </source>
</evidence>
<evidence type="ECO:0008006" key="11">
    <source>
        <dbReference type="Google" id="ProtNLM"/>
    </source>
</evidence>
<dbReference type="EMBL" id="SPHZ02000007">
    <property type="protein sequence ID" value="KAF0905430.1"/>
    <property type="molecule type" value="Genomic_DNA"/>
</dbReference>
<dbReference type="InterPro" id="IPR027417">
    <property type="entry name" value="P-loop_NTPase"/>
</dbReference>
<keyword evidence="3 6" id="KW-0547">Nucleotide-binding</keyword>
<keyword evidence="7" id="KW-0479">Metal-binding</keyword>
<dbReference type="GO" id="GO:0046872">
    <property type="term" value="F:metal ion binding"/>
    <property type="evidence" value="ECO:0007669"/>
    <property type="project" value="UniProtKB-KW"/>
</dbReference>
<evidence type="ECO:0000313" key="9">
    <source>
        <dbReference type="EMBL" id="KAF0905430.1"/>
    </source>
</evidence>
<name>A0A6G1CZA2_9ORYZ</name>
<dbReference type="GO" id="GO:0003924">
    <property type="term" value="F:GTPase activity"/>
    <property type="evidence" value="ECO:0007669"/>
    <property type="project" value="InterPro"/>
</dbReference>
<evidence type="ECO:0000256" key="7">
    <source>
        <dbReference type="PIRSR" id="PIRSR606689-2"/>
    </source>
</evidence>
<evidence type="ECO:0000256" key="3">
    <source>
        <dbReference type="ARBA" id="ARBA00022741"/>
    </source>
</evidence>
<feature type="binding site" evidence="6">
    <location>
        <begin position="7"/>
        <end position="14"/>
    </location>
    <ligand>
        <name>GTP</name>
        <dbReference type="ChEBI" id="CHEBI:37565"/>
    </ligand>
</feature>
<sequence>MRILMVGLDAAGKTTILYKLKLSEIVTTIPTIGAKETTGTAEAAVVVRSSDGDHHCHHGHRGRKHKGKKSSAAAERHPGLCTAAVVLAAAVN</sequence>
<accession>A0A6G1CZA2</accession>
<keyword evidence="2" id="KW-0519">Myristate</keyword>
<proteinExistence type="inferred from homology"/>
<keyword evidence="7" id="KW-0460">Magnesium</keyword>
<dbReference type="Proteomes" id="UP000479710">
    <property type="component" value="Unassembled WGS sequence"/>
</dbReference>
<comment type="similarity">
    <text evidence="1">Belongs to the small GTPase superfamily. Arf family.</text>
</comment>
<dbReference type="AlphaFoldDB" id="A0A6G1CZA2"/>
<reference evidence="9 10" key="1">
    <citation type="submission" date="2019-11" db="EMBL/GenBank/DDBJ databases">
        <title>Whole genome sequence of Oryza granulata.</title>
        <authorList>
            <person name="Li W."/>
        </authorList>
    </citation>
    <scope>NUCLEOTIDE SEQUENCE [LARGE SCALE GENOMIC DNA]</scope>
    <source>
        <strain evidence="10">cv. Menghai</strain>
        <tissue evidence="9">Leaf</tissue>
    </source>
</reference>
<feature type="binding site" evidence="7">
    <location>
        <position position="31"/>
    </location>
    <ligand>
        <name>Mg(2+)</name>
        <dbReference type="ChEBI" id="CHEBI:18420"/>
    </ligand>
</feature>
<dbReference type="InterPro" id="IPR024156">
    <property type="entry name" value="Small_GTPase_ARF"/>
</dbReference>
<evidence type="ECO:0000256" key="5">
    <source>
        <dbReference type="ARBA" id="ARBA00023134"/>
    </source>
</evidence>
<dbReference type="GO" id="GO:0005525">
    <property type="term" value="F:GTP binding"/>
    <property type="evidence" value="ECO:0007669"/>
    <property type="project" value="UniProtKB-KW"/>
</dbReference>
<keyword evidence="5 6" id="KW-0342">GTP-binding</keyword>
<evidence type="ECO:0000256" key="8">
    <source>
        <dbReference type="SAM" id="MobiDB-lite"/>
    </source>
</evidence>
<keyword evidence="4" id="KW-0931">ER-Golgi transport</keyword>
<dbReference type="SUPFAM" id="SSF52540">
    <property type="entry name" value="P-loop containing nucleoside triphosphate hydrolases"/>
    <property type="match status" value="1"/>
</dbReference>
<keyword evidence="4" id="KW-0813">Transport</keyword>
<keyword evidence="10" id="KW-1185">Reference proteome</keyword>
<feature type="compositionally biased region" description="Basic residues" evidence="8">
    <location>
        <begin position="55"/>
        <end position="69"/>
    </location>
</feature>
<dbReference type="PANTHER" id="PTHR11711">
    <property type="entry name" value="ADP RIBOSYLATION FACTOR-RELATED"/>
    <property type="match status" value="1"/>
</dbReference>
<dbReference type="InterPro" id="IPR006689">
    <property type="entry name" value="Small_GTPase_ARF/SAR"/>
</dbReference>
<feature type="binding site" evidence="7">
    <location>
        <position position="14"/>
    </location>
    <ligand>
        <name>Mg(2+)</name>
        <dbReference type="ChEBI" id="CHEBI:18420"/>
    </ligand>
</feature>